<keyword evidence="2" id="KW-1185">Reference proteome</keyword>
<reference evidence="1 2" key="1">
    <citation type="submission" date="2018-06" db="EMBL/GenBank/DDBJ databases">
        <title>A transcriptomic atlas of mushroom development highlights an independent origin of complex multicellularity.</title>
        <authorList>
            <consortium name="DOE Joint Genome Institute"/>
            <person name="Krizsan K."/>
            <person name="Almasi E."/>
            <person name="Merenyi Z."/>
            <person name="Sahu N."/>
            <person name="Viragh M."/>
            <person name="Koszo T."/>
            <person name="Mondo S."/>
            <person name="Kiss B."/>
            <person name="Balint B."/>
            <person name="Kues U."/>
            <person name="Barry K."/>
            <person name="Hegedus J.C."/>
            <person name="Henrissat B."/>
            <person name="Johnson J."/>
            <person name="Lipzen A."/>
            <person name="Ohm R."/>
            <person name="Nagy I."/>
            <person name="Pangilinan J."/>
            <person name="Yan J."/>
            <person name="Xiong Y."/>
            <person name="Grigoriev I.V."/>
            <person name="Hibbett D.S."/>
            <person name="Nagy L.G."/>
        </authorList>
    </citation>
    <scope>NUCLEOTIDE SEQUENCE [LARGE SCALE GENOMIC DNA]</scope>
    <source>
        <strain evidence="1 2">SZMC22713</strain>
    </source>
</reference>
<protein>
    <submittedName>
        <fullName evidence="1">Uncharacterized protein</fullName>
    </submittedName>
</protein>
<feature type="non-terminal residue" evidence="1">
    <location>
        <position position="100"/>
    </location>
</feature>
<dbReference type="VEuPathDB" id="FungiDB:BD410DRAFT_678678"/>
<gene>
    <name evidence="1" type="ORF">BD410DRAFT_678678</name>
</gene>
<proteinExistence type="predicted"/>
<feature type="non-terminal residue" evidence="1">
    <location>
        <position position="1"/>
    </location>
</feature>
<dbReference type="OrthoDB" id="3151137at2759"/>
<name>A0A4Y7PMV2_9AGAM</name>
<dbReference type="STRING" id="50990.A0A4Y7PMV2"/>
<dbReference type="EMBL" id="ML170244">
    <property type="protein sequence ID" value="TDL16376.1"/>
    <property type="molecule type" value="Genomic_DNA"/>
</dbReference>
<evidence type="ECO:0000313" key="1">
    <source>
        <dbReference type="EMBL" id="TDL16376.1"/>
    </source>
</evidence>
<organism evidence="1 2">
    <name type="scientific">Rickenella mellea</name>
    <dbReference type="NCBI Taxonomy" id="50990"/>
    <lineage>
        <taxon>Eukaryota</taxon>
        <taxon>Fungi</taxon>
        <taxon>Dikarya</taxon>
        <taxon>Basidiomycota</taxon>
        <taxon>Agaricomycotina</taxon>
        <taxon>Agaricomycetes</taxon>
        <taxon>Hymenochaetales</taxon>
        <taxon>Rickenellaceae</taxon>
        <taxon>Rickenella</taxon>
    </lineage>
</organism>
<accession>A0A4Y7PMV2</accession>
<evidence type="ECO:0000313" key="2">
    <source>
        <dbReference type="Proteomes" id="UP000294933"/>
    </source>
</evidence>
<sequence>IREWFADVESFLETLMVLCHILCGAPARGTEMANMRTRNTETRGRNCFWMDGLFTLVGRYNKSSSLTGLDKLVARALPPELGVFITIYLAYIRPLEIYWA</sequence>
<dbReference type="Proteomes" id="UP000294933">
    <property type="component" value="Unassembled WGS sequence"/>
</dbReference>
<dbReference type="AlphaFoldDB" id="A0A4Y7PMV2"/>